<accession>A0A422M3Q2</accession>
<gene>
    <name evidence="1" type="ORF">FAM18157_01252</name>
</gene>
<dbReference type="RefSeq" id="WP_032964892.1">
    <property type="nucleotide sequence ID" value="NZ_LKFS01000048.1"/>
</dbReference>
<proteinExistence type="predicted"/>
<evidence type="ECO:0000313" key="2">
    <source>
        <dbReference type="Proteomes" id="UP000284716"/>
    </source>
</evidence>
<comment type="caution">
    <text evidence="1">The sequence shown here is derived from an EMBL/GenBank/DDBJ whole genome shotgun (WGS) entry which is preliminary data.</text>
</comment>
<sequence>MGKIEAVNTETGEVFKSDDWDKLSSQTGLSVHRLVKAAAGANHRTNDWYVVYTGVLGEYIENQ</sequence>
<evidence type="ECO:0000313" key="1">
    <source>
        <dbReference type="EMBL" id="RND81936.1"/>
    </source>
</evidence>
<organism evidence="1 2">
    <name type="scientific">Lacticaseibacillus paracasei</name>
    <name type="common">Lactobacillus paracasei</name>
    <dbReference type="NCBI Taxonomy" id="1597"/>
    <lineage>
        <taxon>Bacteria</taxon>
        <taxon>Bacillati</taxon>
        <taxon>Bacillota</taxon>
        <taxon>Bacilli</taxon>
        <taxon>Lactobacillales</taxon>
        <taxon>Lactobacillaceae</taxon>
        <taxon>Lacticaseibacillus</taxon>
    </lineage>
</organism>
<name>A0A422M3Q2_LACPA</name>
<dbReference type="EMBL" id="LKFS01000048">
    <property type="protein sequence ID" value="RND81936.1"/>
    <property type="molecule type" value="Genomic_DNA"/>
</dbReference>
<dbReference type="Proteomes" id="UP000284716">
    <property type="component" value="Unassembled WGS sequence"/>
</dbReference>
<dbReference type="AlphaFoldDB" id="A0A422M3Q2"/>
<protein>
    <submittedName>
        <fullName evidence="1">Uncharacterized protein</fullName>
    </submittedName>
</protein>
<reference evidence="1 2" key="1">
    <citation type="journal article" date="2018" name="Front. Microbiol.">
        <title>Conversion of Methionine to Cysteine in Lactobacillus paracasei Depends on the Highly Mobile cysK-ctl-cysE Gene Cluster.</title>
        <authorList>
            <person name="Wuthrich D."/>
            <person name="Irmler S."/>
            <person name="Berthoud H."/>
            <person name="Guggenbuhl B."/>
            <person name="Eugster E."/>
            <person name="Bruggmann R."/>
        </authorList>
    </citation>
    <scope>NUCLEOTIDE SEQUENCE [LARGE SCALE GENOMIC DNA]</scope>
    <source>
        <strain evidence="1 2">FAM18157</strain>
    </source>
</reference>